<dbReference type="Proteomes" id="UP000276133">
    <property type="component" value="Unassembled WGS sequence"/>
</dbReference>
<evidence type="ECO:0000313" key="1">
    <source>
        <dbReference type="EMBL" id="RNA43923.1"/>
    </source>
</evidence>
<reference evidence="1 2" key="1">
    <citation type="journal article" date="2018" name="Sci. Rep.">
        <title>Genomic signatures of local adaptation to the degree of environmental predictability in rotifers.</title>
        <authorList>
            <person name="Franch-Gras L."/>
            <person name="Hahn C."/>
            <person name="Garcia-Roger E.M."/>
            <person name="Carmona M.J."/>
            <person name="Serra M."/>
            <person name="Gomez A."/>
        </authorList>
    </citation>
    <scope>NUCLEOTIDE SEQUENCE [LARGE SCALE GENOMIC DNA]</scope>
    <source>
        <strain evidence="1">HYR1</strain>
    </source>
</reference>
<proteinExistence type="predicted"/>
<sequence length="70" mass="8328">MIYINKDFKKGCDMKKKYKNIQMLKLPNCVIYLILLIQKDFTLTNTDQITATRTINIPNLLNIAFSEYFY</sequence>
<accession>A0A3M7T782</accession>
<name>A0A3M7T782_BRAPC</name>
<organism evidence="1 2">
    <name type="scientific">Brachionus plicatilis</name>
    <name type="common">Marine rotifer</name>
    <name type="synonym">Brachionus muelleri</name>
    <dbReference type="NCBI Taxonomy" id="10195"/>
    <lineage>
        <taxon>Eukaryota</taxon>
        <taxon>Metazoa</taxon>
        <taxon>Spiralia</taxon>
        <taxon>Gnathifera</taxon>
        <taxon>Rotifera</taxon>
        <taxon>Eurotatoria</taxon>
        <taxon>Monogononta</taxon>
        <taxon>Pseudotrocha</taxon>
        <taxon>Ploima</taxon>
        <taxon>Brachionidae</taxon>
        <taxon>Brachionus</taxon>
    </lineage>
</organism>
<comment type="caution">
    <text evidence="1">The sequence shown here is derived from an EMBL/GenBank/DDBJ whole genome shotgun (WGS) entry which is preliminary data.</text>
</comment>
<protein>
    <submittedName>
        <fullName evidence="1">Uncharacterized protein</fullName>
    </submittedName>
</protein>
<keyword evidence="2" id="KW-1185">Reference proteome</keyword>
<evidence type="ECO:0000313" key="2">
    <source>
        <dbReference type="Proteomes" id="UP000276133"/>
    </source>
</evidence>
<gene>
    <name evidence="1" type="ORF">BpHYR1_001308</name>
</gene>
<dbReference type="AlphaFoldDB" id="A0A3M7T782"/>
<dbReference type="EMBL" id="REGN01000172">
    <property type="protein sequence ID" value="RNA43923.1"/>
    <property type="molecule type" value="Genomic_DNA"/>
</dbReference>